<dbReference type="Proteomes" id="UP001228113">
    <property type="component" value="Chromosome"/>
</dbReference>
<evidence type="ECO:0000259" key="3">
    <source>
        <dbReference type="PROSITE" id="PS00662"/>
    </source>
</evidence>
<dbReference type="KEGG" id="msea:METESE_06790"/>
<feature type="region of interest" description="Disordered" evidence="2">
    <location>
        <begin position="376"/>
        <end position="419"/>
    </location>
</feature>
<dbReference type="EMBL" id="AP027081">
    <property type="protein sequence ID" value="BDU75721.1"/>
    <property type="molecule type" value="Genomic_DNA"/>
</dbReference>
<dbReference type="InterPro" id="IPR001482">
    <property type="entry name" value="T2SS/T4SS_dom"/>
</dbReference>
<evidence type="ECO:0000313" key="4">
    <source>
        <dbReference type="EMBL" id="BDU75721.1"/>
    </source>
</evidence>
<dbReference type="InterPro" id="IPR050921">
    <property type="entry name" value="T4SS_GSP_E_ATPase"/>
</dbReference>
<dbReference type="GO" id="GO:0016887">
    <property type="term" value="F:ATP hydrolysis activity"/>
    <property type="evidence" value="ECO:0007669"/>
    <property type="project" value="InterPro"/>
</dbReference>
<dbReference type="PANTHER" id="PTHR30486">
    <property type="entry name" value="TWITCHING MOTILITY PROTEIN PILT"/>
    <property type="match status" value="1"/>
</dbReference>
<evidence type="ECO:0000313" key="5">
    <source>
        <dbReference type="Proteomes" id="UP001228113"/>
    </source>
</evidence>
<name>A0AA48H1F5_9BACT</name>
<dbReference type="GO" id="GO:0005524">
    <property type="term" value="F:ATP binding"/>
    <property type="evidence" value="ECO:0007669"/>
    <property type="project" value="InterPro"/>
</dbReference>
<sequence length="419" mass="46115">MHINELLTTIVDLGGSDLHLKVGNYPIARVKGRLAPLTQFKKLVQEDTIAMAYSIMATDRQKAKFKENMDLDLAYSVPALGRFRCNIFNQRGTVGMVLRVIPRRIFSIEDLMLPRALNKICEEQRGLVLVTGTTGSGKSTTLAAMIDLINATRSEHILTIEDPIEYLHRDNLSIINQREVEADCKSFATALRAALRQDPDVILVGEMRDYETIETAIHAAETGHLVFSTLHTLDASETINRVISVFPPHHQKQIRLQLSQVLKAVISQRLVPRADGQGRVPAVEVLVATETVRACIEDKDKTKGLKDVIAQGTSQYGMQTFDQSLYFLLQEGLITVEEALKRATNVGEFKLRLEGIASTSEMARSNMDRGMAITTGLGREAGGAPAPAPTQSGMRPAPSAPQNKPPEPPLGDFKITLAR</sequence>
<protein>
    <submittedName>
        <fullName evidence="4">Twitching motility protein PilT</fullName>
    </submittedName>
</protein>
<dbReference type="Pfam" id="PF00437">
    <property type="entry name" value="T2SSE"/>
    <property type="match status" value="1"/>
</dbReference>
<reference evidence="4" key="1">
    <citation type="journal article" date="2023" name="Int. J. Syst. Evol. Microbiol.">
        <title>Mesoterricola silvestris gen. nov., sp. nov., Mesoterricola sediminis sp. nov., Geothrix oryzae sp. nov., Geothrix edaphica sp. nov., Geothrix rubra sp. nov., and Geothrix limicola sp. nov., six novel members of Acidobacteriota isolated from soils.</title>
        <authorList>
            <person name="Itoh H."/>
            <person name="Sugisawa Y."/>
            <person name="Mise K."/>
            <person name="Xu Z."/>
            <person name="Kuniyasu M."/>
            <person name="Ushijima N."/>
            <person name="Kawano K."/>
            <person name="Kobayashi E."/>
            <person name="Shiratori Y."/>
            <person name="Masuda Y."/>
            <person name="Senoo K."/>
        </authorList>
    </citation>
    <scope>NUCLEOTIDE SEQUENCE</scope>
    <source>
        <strain evidence="4">W786</strain>
    </source>
</reference>
<dbReference type="SMART" id="SM00382">
    <property type="entry name" value="AAA"/>
    <property type="match status" value="1"/>
</dbReference>
<dbReference type="PROSITE" id="PS00662">
    <property type="entry name" value="T2SP_E"/>
    <property type="match status" value="1"/>
</dbReference>
<comment type="similarity">
    <text evidence="1">Belongs to the GSP E family.</text>
</comment>
<keyword evidence="5" id="KW-1185">Reference proteome</keyword>
<dbReference type="CDD" id="cd01131">
    <property type="entry name" value="PilT"/>
    <property type="match status" value="1"/>
</dbReference>
<dbReference type="Gene3D" id="3.40.50.300">
    <property type="entry name" value="P-loop containing nucleotide triphosphate hydrolases"/>
    <property type="match status" value="1"/>
</dbReference>
<proteinExistence type="inferred from homology"/>
<organism evidence="4 5">
    <name type="scientific">Mesoterricola sediminis</name>
    <dbReference type="NCBI Taxonomy" id="2927980"/>
    <lineage>
        <taxon>Bacteria</taxon>
        <taxon>Pseudomonadati</taxon>
        <taxon>Acidobacteriota</taxon>
        <taxon>Holophagae</taxon>
        <taxon>Holophagales</taxon>
        <taxon>Holophagaceae</taxon>
        <taxon>Mesoterricola</taxon>
    </lineage>
</organism>
<accession>A0AA48H1F5</accession>
<dbReference type="RefSeq" id="WP_243334804.1">
    <property type="nucleotide sequence ID" value="NZ_AP027081.1"/>
</dbReference>
<dbReference type="InterPro" id="IPR006321">
    <property type="entry name" value="PilT/PilU"/>
</dbReference>
<dbReference type="AlphaFoldDB" id="A0AA48H1F5"/>
<dbReference type="Gene3D" id="3.30.450.90">
    <property type="match status" value="1"/>
</dbReference>
<dbReference type="SUPFAM" id="SSF52540">
    <property type="entry name" value="P-loop containing nucleoside triphosphate hydrolases"/>
    <property type="match status" value="1"/>
</dbReference>
<dbReference type="PANTHER" id="PTHR30486:SF12">
    <property type="entry name" value="TYPE IV PILUS ATPASE PILU"/>
    <property type="match status" value="1"/>
</dbReference>
<gene>
    <name evidence="4" type="primary">pilT-1</name>
    <name evidence="4" type="ORF">METESE_06790</name>
</gene>
<evidence type="ECO:0000256" key="1">
    <source>
        <dbReference type="ARBA" id="ARBA00006611"/>
    </source>
</evidence>
<evidence type="ECO:0000256" key="2">
    <source>
        <dbReference type="SAM" id="MobiDB-lite"/>
    </source>
</evidence>
<dbReference type="InterPro" id="IPR003593">
    <property type="entry name" value="AAA+_ATPase"/>
</dbReference>
<dbReference type="NCBIfam" id="TIGR01420">
    <property type="entry name" value="pilT_fam"/>
    <property type="match status" value="1"/>
</dbReference>
<dbReference type="InterPro" id="IPR027417">
    <property type="entry name" value="P-loop_NTPase"/>
</dbReference>
<feature type="domain" description="Bacterial type II secretion system protein E" evidence="3">
    <location>
        <begin position="195"/>
        <end position="209"/>
    </location>
</feature>